<evidence type="ECO:0000256" key="1">
    <source>
        <dbReference type="SAM" id="MobiDB-lite"/>
    </source>
</evidence>
<evidence type="ECO:0000313" key="3">
    <source>
        <dbReference type="Proteomes" id="UP000314294"/>
    </source>
</evidence>
<name>A0A4Z2JFA5_9TELE</name>
<dbReference type="Proteomes" id="UP000314294">
    <property type="component" value="Unassembled WGS sequence"/>
</dbReference>
<keyword evidence="3" id="KW-1185">Reference proteome</keyword>
<sequence length="113" mass="12164">MRTSMVYITTDIQNCTEAILSGEELGGEKSIQGKLVDGFLQPEADERGQGVVENQQDDGIDKVLGGKPAGHMTRDFHCKEGKAGSGVEAWPLNSLTQHRAVGKAESTVNNKHN</sequence>
<reference evidence="2 3" key="1">
    <citation type="submission" date="2019-03" db="EMBL/GenBank/DDBJ databases">
        <title>First draft genome of Liparis tanakae, snailfish: a comprehensive survey of snailfish specific genes.</title>
        <authorList>
            <person name="Kim W."/>
            <person name="Song I."/>
            <person name="Jeong J.-H."/>
            <person name="Kim D."/>
            <person name="Kim S."/>
            <person name="Ryu S."/>
            <person name="Song J.Y."/>
            <person name="Lee S.K."/>
        </authorList>
    </citation>
    <scope>NUCLEOTIDE SEQUENCE [LARGE SCALE GENOMIC DNA]</scope>
    <source>
        <tissue evidence="2">Muscle</tissue>
    </source>
</reference>
<evidence type="ECO:0000313" key="2">
    <source>
        <dbReference type="EMBL" id="TNN88494.1"/>
    </source>
</evidence>
<gene>
    <name evidence="2" type="ORF">EYF80_001277</name>
</gene>
<organism evidence="2 3">
    <name type="scientific">Liparis tanakae</name>
    <name type="common">Tanaka's snailfish</name>
    <dbReference type="NCBI Taxonomy" id="230148"/>
    <lineage>
        <taxon>Eukaryota</taxon>
        <taxon>Metazoa</taxon>
        <taxon>Chordata</taxon>
        <taxon>Craniata</taxon>
        <taxon>Vertebrata</taxon>
        <taxon>Euteleostomi</taxon>
        <taxon>Actinopterygii</taxon>
        <taxon>Neopterygii</taxon>
        <taxon>Teleostei</taxon>
        <taxon>Neoteleostei</taxon>
        <taxon>Acanthomorphata</taxon>
        <taxon>Eupercaria</taxon>
        <taxon>Perciformes</taxon>
        <taxon>Cottioidei</taxon>
        <taxon>Cottales</taxon>
        <taxon>Liparidae</taxon>
        <taxon>Liparis</taxon>
    </lineage>
</organism>
<feature type="region of interest" description="Disordered" evidence="1">
    <location>
        <begin position="43"/>
        <end position="73"/>
    </location>
</feature>
<accession>A0A4Z2JFA5</accession>
<comment type="caution">
    <text evidence="2">The sequence shown here is derived from an EMBL/GenBank/DDBJ whole genome shotgun (WGS) entry which is preliminary data.</text>
</comment>
<proteinExistence type="predicted"/>
<dbReference type="AlphaFoldDB" id="A0A4Z2JFA5"/>
<dbReference type="EMBL" id="SRLO01000005">
    <property type="protein sequence ID" value="TNN88494.1"/>
    <property type="molecule type" value="Genomic_DNA"/>
</dbReference>
<protein>
    <submittedName>
        <fullName evidence="2">Uncharacterized protein</fullName>
    </submittedName>
</protein>